<dbReference type="RefSeq" id="WP_209913117.1">
    <property type="nucleotide sequence ID" value="NZ_JAGIOP010000001.1"/>
</dbReference>
<keyword evidence="2" id="KW-1185">Reference proteome</keyword>
<dbReference type="Proteomes" id="UP000694460">
    <property type="component" value="Unassembled WGS sequence"/>
</dbReference>
<accession>A0ABS4ZLZ1</accession>
<comment type="caution">
    <text evidence="1">The sequence shown here is derived from an EMBL/GenBank/DDBJ whole genome shotgun (WGS) entry which is preliminary data.</text>
</comment>
<gene>
    <name evidence="1" type="ORF">JOF57_000395</name>
</gene>
<reference evidence="1 2" key="1">
    <citation type="submission" date="2021-03" db="EMBL/GenBank/DDBJ databases">
        <title>Sequencing the genomes of 1000 actinobacteria strains.</title>
        <authorList>
            <person name="Klenk H.-P."/>
        </authorList>
    </citation>
    <scope>NUCLEOTIDE SEQUENCE [LARGE SCALE GENOMIC DNA]</scope>
    <source>
        <strain evidence="1 2">DSM 46713</strain>
    </source>
</reference>
<dbReference type="EMBL" id="JAGIOP010000001">
    <property type="protein sequence ID" value="MBP2450510.1"/>
    <property type="molecule type" value="Genomic_DNA"/>
</dbReference>
<evidence type="ECO:0000313" key="2">
    <source>
        <dbReference type="Proteomes" id="UP000694460"/>
    </source>
</evidence>
<sequence>MTARKKPAVEQVVVDPVDLEPVDLDPPNPALARWEELAEWDGIIYHDGDAEAMLPFPRPAWADPDEDDFGQSYISTCYSSRPARVAVKQAPGNRINADQWAPAAALVSAELYGTGIAKVAVTLTSIHAGKEWRSVALGFSPAEALELADVLRAAVDLIGGEQ</sequence>
<evidence type="ECO:0000313" key="1">
    <source>
        <dbReference type="EMBL" id="MBP2450510.1"/>
    </source>
</evidence>
<name>A0ABS4ZLZ1_9MYCO</name>
<protein>
    <submittedName>
        <fullName evidence="1">Uncharacterized protein</fullName>
    </submittedName>
</protein>
<organism evidence="1 2">
    <name type="scientific">Mycolicibacterium lutetiense</name>
    <dbReference type="NCBI Taxonomy" id="1641992"/>
    <lineage>
        <taxon>Bacteria</taxon>
        <taxon>Bacillati</taxon>
        <taxon>Actinomycetota</taxon>
        <taxon>Actinomycetes</taxon>
        <taxon>Mycobacteriales</taxon>
        <taxon>Mycobacteriaceae</taxon>
        <taxon>Mycolicibacterium</taxon>
    </lineage>
</organism>
<proteinExistence type="predicted"/>